<protein>
    <submittedName>
        <fullName evidence="1">Uncharacterized protein</fullName>
    </submittedName>
</protein>
<reference evidence="1 2" key="1">
    <citation type="submission" date="2015-03" db="EMBL/GenBank/DDBJ databases">
        <title>Genomic characterization of Dehalococcoides mccartyi strain 11a5, an unusal plasmid-containing chloroethene dechlorinator.</title>
        <authorList>
            <person name="Zhao S."/>
            <person name="Ding C."/>
            <person name="He J."/>
        </authorList>
    </citation>
    <scope>NUCLEOTIDE SEQUENCE [LARGE SCALE GENOMIC DNA]</scope>
    <source>
        <strain evidence="1 2">11a5</strain>
    </source>
</reference>
<dbReference type="PATRIC" id="fig|61435.8.peg.1437"/>
<gene>
    <name evidence="1" type="ORF">Dm11a5_1444</name>
</gene>
<dbReference type="Proteomes" id="UP000076394">
    <property type="component" value="Chromosome"/>
</dbReference>
<accession>A0A142VBQ8</accession>
<organism evidence="1 2">
    <name type="scientific">Dehalococcoides mccartyi</name>
    <dbReference type="NCBI Taxonomy" id="61435"/>
    <lineage>
        <taxon>Bacteria</taxon>
        <taxon>Bacillati</taxon>
        <taxon>Chloroflexota</taxon>
        <taxon>Dehalococcoidia</taxon>
        <taxon>Dehalococcoidales</taxon>
        <taxon>Dehalococcoidaceae</taxon>
        <taxon>Dehalococcoides</taxon>
    </lineage>
</organism>
<name>A0A142VBQ8_9CHLR</name>
<evidence type="ECO:0000313" key="1">
    <source>
        <dbReference type="EMBL" id="AMU87270.1"/>
    </source>
</evidence>
<sequence>MEEENSQAAFVAKQGGDKPKFVPRRILLVSGASHSPSLN</sequence>
<dbReference type="AlphaFoldDB" id="A0A142VBQ8"/>
<proteinExistence type="predicted"/>
<evidence type="ECO:0000313" key="2">
    <source>
        <dbReference type="Proteomes" id="UP000076394"/>
    </source>
</evidence>
<dbReference type="EMBL" id="CP011127">
    <property type="protein sequence ID" value="AMU87270.1"/>
    <property type="molecule type" value="Genomic_DNA"/>
</dbReference>